<proteinExistence type="predicted"/>
<dbReference type="OrthoDB" id="1470350at2759"/>
<keyword evidence="1" id="KW-0472">Membrane</keyword>
<dbReference type="GO" id="GO:0005506">
    <property type="term" value="F:iron ion binding"/>
    <property type="evidence" value="ECO:0007669"/>
    <property type="project" value="InterPro"/>
</dbReference>
<protein>
    <submittedName>
        <fullName evidence="2">Cytochrome P450</fullName>
    </submittedName>
</protein>
<dbReference type="SUPFAM" id="SSF48264">
    <property type="entry name" value="Cytochrome P450"/>
    <property type="match status" value="1"/>
</dbReference>
<keyword evidence="3" id="KW-1185">Reference proteome</keyword>
<dbReference type="GO" id="GO:0020037">
    <property type="term" value="F:heme binding"/>
    <property type="evidence" value="ECO:0007669"/>
    <property type="project" value="InterPro"/>
</dbReference>
<evidence type="ECO:0000313" key="2">
    <source>
        <dbReference type="EMBL" id="KAI3527868.1"/>
    </source>
</evidence>
<keyword evidence="1" id="KW-0812">Transmembrane</keyword>
<accession>A0A9P9WZH2</accession>
<dbReference type="AlphaFoldDB" id="A0A9P9WZH2"/>
<evidence type="ECO:0000313" key="3">
    <source>
        <dbReference type="Proteomes" id="UP001056436"/>
    </source>
</evidence>
<reference evidence="2" key="1">
    <citation type="submission" date="2019-01" db="EMBL/GenBank/DDBJ databases">
        <title>Colletotrichum abscissum LGMF1257.</title>
        <authorList>
            <person name="Baroncelli R."/>
        </authorList>
    </citation>
    <scope>NUCLEOTIDE SEQUENCE</scope>
    <source>
        <strain evidence="2">Ca142</strain>
    </source>
</reference>
<dbReference type="GO" id="GO:0004497">
    <property type="term" value="F:monooxygenase activity"/>
    <property type="evidence" value="ECO:0007669"/>
    <property type="project" value="InterPro"/>
</dbReference>
<keyword evidence="1" id="KW-1133">Transmembrane helix</keyword>
<dbReference type="Proteomes" id="UP001056436">
    <property type="component" value="Unassembled WGS sequence"/>
</dbReference>
<dbReference type="EMBL" id="SDAQ01000283">
    <property type="protein sequence ID" value="KAI3527868.1"/>
    <property type="molecule type" value="Genomic_DNA"/>
</dbReference>
<sequence length="130" mass="14698">MLFTDPVAVSWALVTTCVLGLLRVGPWYTRITHYMLKWQTTIGRRMYYVHSLHEKYGTVVRISPYQVAISDPDGFVAIHRIGSGFLKSPWYEKFVGDSGVGIGVFATVDPVKHGVMRRLFSRAFSATSLR</sequence>
<evidence type="ECO:0000256" key="1">
    <source>
        <dbReference type="SAM" id="Phobius"/>
    </source>
</evidence>
<feature type="transmembrane region" description="Helical" evidence="1">
    <location>
        <begin position="6"/>
        <end position="25"/>
    </location>
</feature>
<dbReference type="Gene3D" id="1.10.630.10">
    <property type="entry name" value="Cytochrome P450"/>
    <property type="match status" value="1"/>
</dbReference>
<name>A0A9P9WZH2_9PEZI</name>
<gene>
    <name evidence="2" type="ORF">CABS02_15265</name>
</gene>
<dbReference type="InterPro" id="IPR036396">
    <property type="entry name" value="Cyt_P450_sf"/>
</dbReference>
<dbReference type="GO" id="GO:0016705">
    <property type="term" value="F:oxidoreductase activity, acting on paired donors, with incorporation or reduction of molecular oxygen"/>
    <property type="evidence" value="ECO:0007669"/>
    <property type="project" value="InterPro"/>
</dbReference>
<organism evidence="2 3">
    <name type="scientific">Colletotrichum abscissum</name>
    <dbReference type="NCBI Taxonomy" id="1671311"/>
    <lineage>
        <taxon>Eukaryota</taxon>
        <taxon>Fungi</taxon>
        <taxon>Dikarya</taxon>
        <taxon>Ascomycota</taxon>
        <taxon>Pezizomycotina</taxon>
        <taxon>Sordariomycetes</taxon>
        <taxon>Hypocreomycetidae</taxon>
        <taxon>Glomerellales</taxon>
        <taxon>Glomerellaceae</taxon>
        <taxon>Colletotrichum</taxon>
        <taxon>Colletotrichum acutatum species complex</taxon>
    </lineage>
</organism>
<comment type="caution">
    <text evidence="2">The sequence shown here is derived from an EMBL/GenBank/DDBJ whole genome shotgun (WGS) entry which is preliminary data.</text>
</comment>